<accession>B6AFN9</accession>
<evidence type="ECO:0000313" key="2">
    <source>
        <dbReference type="EMBL" id="EEA07030.1"/>
    </source>
</evidence>
<feature type="chain" id="PRO_5002842303" evidence="1">
    <location>
        <begin position="25"/>
        <end position="113"/>
    </location>
</feature>
<dbReference type="Proteomes" id="UP000001460">
    <property type="component" value="Unassembled WGS sequence"/>
</dbReference>
<organism evidence="2 3">
    <name type="scientific">Cryptosporidium muris (strain RN66)</name>
    <dbReference type="NCBI Taxonomy" id="441375"/>
    <lineage>
        <taxon>Eukaryota</taxon>
        <taxon>Sar</taxon>
        <taxon>Alveolata</taxon>
        <taxon>Apicomplexa</taxon>
        <taxon>Conoidasida</taxon>
        <taxon>Coccidia</taxon>
        <taxon>Eucoccidiorida</taxon>
        <taxon>Eimeriorina</taxon>
        <taxon>Cryptosporidiidae</taxon>
        <taxon>Cryptosporidium</taxon>
    </lineage>
</organism>
<name>B6AFN9_CRYMR</name>
<dbReference type="OrthoDB" id="339222at2759"/>
<dbReference type="GeneID" id="6996361"/>
<feature type="signal peptide" evidence="1">
    <location>
        <begin position="1"/>
        <end position="24"/>
    </location>
</feature>
<keyword evidence="3" id="KW-1185">Reference proteome</keyword>
<sequence length="113" mass="13175">MLKIFLLLTILFDVKYLLIPLCGALTPISSINEDIPDAELARLSQHVLPIISKRYGFEIYSDSIRMDSRSRCKSEKGEMNREYKIQSNILEYLNSHVNSYLFLLGVLYWCIHM</sequence>
<evidence type="ECO:0000256" key="1">
    <source>
        <dbReference type="SAM" id="SignalP"/>
    </source>
</evidence>
<dbReference type="AlphaFoldDB" id="B6AFN9"/>
<reference evidence="2" key="1">
    <citation type="submission" date="2008-06" db="EMBL/GenBank/DDBJ databases">
        <authorList>
            <person name="Lorenzi H."/>
            <person name="Inman J."/>
            <person name="Miller J."/>
            <person name="Schobel S."/>
            <person name="Amedeo P."/>
            <person name="Caler E.V."/>
            <person name="da Silva J."/>
        </authorList>
    </citation>
    <scope>NUCLEOTIDE SEQUENCE [LARGE SCALE GENOMIC DNA]</scope>
    <source>
        <strain evidence="2">RN66</strain>
    </source>
</reference>
<keyword evidence="1" id="KW-0732">Signal</keyword>
<gene>
    <name evidence="2" type="ORF">CMU_034160</name>
</gene>
<proteinExistence type="predicted"/>
<evidence type="ECO:0000313" key="3">
    <source>
        <dbReference type="Proteomes" id="UP000001460"/>
    </source>
</evidence>
<protein>
    <submittedName>
        <fullName evidence="2">Uncharacterized protein</fullName>
    </submittedName>
</protein>
<dbReference type="EMBL" id="DS989731">
    <property type="protein sequence ID" value="EEA07030.1"/>
    <property type="molecule type" value="Genomic_DNA"/>
</dbReference>
<dbReference type="VEuPathDB" id="CryptoDB:CMU_034160"/>
<dbReference type="RefSeq" id="XP_002141379.1">
    <property type="nucleotide sequence ID" value="XM_002141343.1"/>
</dbReference>